<evidence type="ECO:0000313" key="5">
    <source>
        <dbReference type="EMBL" id="MFD2265101.1"/>
    </source>
</evidence>
<name>A0ABW5E0B0_9PROT</name>
<keyword evidence="3" id="KW-0804">Transcription</keyword>
<keyword evidence="2" id="KW-0238">DNA-binding</keyword>
<dbReference type="InterPro" id="IPR020449">
    <property type="entry name" value="Tscrpt_reg_AraC-type_HTH"/>
</dbReference>
<dbReference type="EMBL" id="JBHUIP010000016">
    <property type="protein sequence ID" value="MFD2265101.1"/>
    <property type="molecule type" value="Genomic_DNA"/>
</dbReference>
<keyword evidence="6" id="KW-1185">Reference proteome</keyword>
<reference evidence="6" key="1">
    <citation type="journal article" date="2019" name="Int. J. Syst. Evol. Microbiol.">
        <title>The Global Catalogue of Microorganisms (GCM) 10K type strain sequencing project: providing services to taxonomists for standard genome sequencing and annotation.</title>
        <authorList>
            <consortium name="The Broad Institute Genomics Platform"/>
            <consortium name="The Broad Institute Genome Sequencing Center for Infectious Disease"/>
            <person name="Wu L."/>
            <person name="Ma J."/>
        </authorList>
    </citation>
    <scope>NUCLEOTIDE SEQUENCE [LARGE SCALE GENOMIC DNA]</scope>
    <source>
        <strain evidence="6">CGMCC 1.19062</strain>
    </source>
</reference>
<dbReference type="SUPFAM" id="SSF46689">
    <property type="entry name" value="Homeodomain-like"/>
    <property type="match status" value="2"/>
</dbReference>
<feature type="domain" description="HTH araC/xylS-type" evidence="4">
    <location>
        <begin position="235"/>
        <end position="333"/>
    </location>
</feature>
<dbReference type="Gene3D" id="1.10.10.60">
    <property type="entry name" value="Homeodomain-like"/>
    <property type="match status" value="2"/>
</dbReference>
<evidence type="ECO:0000259" key="4">
    <source>
        <dbReference type="PROSITE" id="PS01124"/>
    </source>
</evidence>
<proteinExistence type="predicted"/>
<dbReference type="PANTHER" id="PTHR47893:SF1">
    <property type="entry name" value="REGULATORY PROTEIN PCHR"/>
    <property type="match status" value="1"/>
</dbReference>
<dbReference type="InterPro" id="IPR018060">
    <property type="entry name" value="HTH_AraC"/>
</dbReference>
<dbReference type="InterPro" id="IPR053142">
    <property type="entry name" value="PchR_regulatory_protein"/>
</dbReference>
<comment type="caution">
    <text evidence="5">The sequence shown here is derived from an EMBL/GenBank/DDBJ whole genome shotgun (WGS) entry which is preliminary data.</text>
</comment>
<evidence type="ECO:0000256" key="3">
    <source>
        <dbReference type="ARBA" id="ARBA00023163"/>
    </source>
</evidence>
<dbReference type="RefSeq" id="WP_379878273.1">
    <property type="nucleotide sequence ID" value="NZ_JBHUIP010000016.1"/>
</dbReference>
<dbReference type="Proteomes" id="UP001597295">
    <property type="component" value="Unassembled WGS sequence"/>
</dbReference>
<dbReference type="PANTHER" id="PTHR47893">
    <property type="entry name" value="REGULATORY PROTEIN PCHR"/>
    <property type="match status" value="1"/>
</dbReference>
<dbReference type="PROSITE" id="PS01124">
    <property type="entry name" value="HTH_ARAC_FAMILY_2"/>
    <property type="match status" value="1"/>
</dbReference>
<dbReference type="SMART" id="SM00342">
    <property type="entry name" value="HTH_ARAC"/>
    <property type="match status" value="1"/>
</dbReference>
<accession>A0ABW5E0B0</accession>
<dbReference type="Pfam" id="PF12833">
    <property type="entry name" value="HTH_18"/>
    <property type="match status" value="1"/>
</dbReference>
<protein>
    <submittedName>
        <fullName evidence="5">Helix-turn-helix transcriptional regulator</fullName>
    </submittedName>
</protein>
<gene>
    <name evidence="5" type="ORF">ACFSM5_19520</name>
</gene>
<sequence>MSDGQPIAGKSVYSENIASLAEQNGADFKVLEPSRLSPDAAVLKGDYRMIALRGGLSLHSTDAEDLHDLTTQSVSEAGLMTSLFLRGSVDMQLGDRSYHLGPGVPQAGDLQAFVLASTGPDRFVRHAKRGNQVRKVNVTVTQEWLENGGVDLVRDFRGVLRFAADNMASAFWRPSPRLLSLVEQILNPPNSATFMTNLYLESRAVEVVAETLAAMAGEDMSQAGGLSTRDRERVRGVRDYLEANLGEALSLEEIARVAGMSISVMQRLFRSAYGTSVFDYVRRRSIERARDALLQDRVTVTEAAFIAGYNSPANFATAFKRQFGVSPKDVRLLV</sequence>
<dbReference type="PRINTS" id="PR00032">
    <property type="entry name" value="HTHARAC"/>
</dbReference>
<dbReference type="InterPro" id="IPR009057">
    <property type="entry name" value="Homeodomain-like_sf"/>
</dbReference>
<evidence type="ECO:0000256" key="1">
    <source>
        <dbReference type="ARBA" id="ARBA00023015"/>
    </source>
</evidence>
<evidence type="ECO:0000313" key="6">
    <source>
        <dbReference type="Proteomes" id="UP001597295"/>
    </source>
</evidence>
<evidence type="ECO:0000256" key="2">
    <source>
        <dbReference type="ARBA" id="ARBA00023125"/>
    </source>
</evidence>
<organism evidence="5 6">
    <name type="scientific">Lacibacterium aquatile</name>
    <dbReference type="NCBI Taxonomy" id="1168082"/>
    <lineage>
        <taxon>Bacteria</taxon>
        <taxon>Pseudomonadati</taxon>
        <taxon>Pseudomonadota</taxon>
        <taxon>Alphaproteobacteria</taxon>
        <taxon>Rhodospirillales</taxon>
        <taxon>Rhodospirillaceae</taxon>
    </lineage>
</organism>
<keyword evidence="1" id="KW-0805">Transcription regulation</keyword>